<organism evidence="1 2">
    <name type="scientific">Cladophialophora chaetospira</name>
    <dbReference type="NCBI Taxonomy" id="386627"/>
    <lineage>
        <taxon>Eukaryota</taxon>
        <taxon>Fungi</taxon>
        <taxon>Dikarya</taxon>
        <taxon>Ascomycota</taxon>
        <taxon>Pezizomycotina</taxon>
        <taxon>Eurotiomycetes</taxon>
        <taxon>Chaetothyriomycetidae</taxon>
        <taxon>Chaetothyriales</taxon>
        <taxon>Herpotrichiellaceae</taxon>
        <taxon>Cladophialophora</taxon>
    </lineage>
</organism>
<protein>
    <submittedName>
        <fullName evidence="1">Uncharacterized protein</fullName>
    </submittedName>
</protein>
<dbReference type="EMBL" id="JAPDRK010000017">
    <property type="protein sequence ID" value="KAJ9604928.1"/>
    <property type="molecule type" value="Genomic_DNA"/>
</dbReference>
<dbReference type="AlphaFoldDB" id="A0AA39CE40"/>
<gene>
    <name evidence="1" type="ORF">H2200_010317</name>
</gene>
<name>A0AA39CE40_9EURO</name>
<evidence type="ECO:0000313" key="1">
    <source>
        <dbReference type="EMBL" id="KAJ9604928.1"/>
    </source>
</evidence>
<keyword evidence="2" id="KW-1185">Reference proteome</keyword>
<reference evidence="1" key="1">
    <citation type="submission" date="2022-10" db="EMBL/GenBank/DDBJ databases">
        <title>Culturing micro-colonial fungi from biological soil crusts in the Mojave desert and describing Neophaeococcomyces mojavensis, and introducing the new genera and species Taxawa tesnikishii.</title>
        <authorList>
            <person name="Kurbessoian T."/>
            <person name="Stajich J.E."/>
        </authorList>
    </citation>
    <scope>NUCLEOTIDE SEQUENCE</scope>
    <source>
        <strain evidence="1">TK_41</strain>
    </source>
</reference>
<evidence type="ECO:0000313" key="2">
    <source>
        <dbReference type="Proteomes" id="UP001172673"/>
    </source>
</evidence>
<accession>A0AA39CE40</accession>
<dbReference type="Proteomes" id="UP001172673">
    <property type="component" value="Unassembled WGS sequence"/>
</dbReference>
<proteinExistence type="predicted"/>
<sequence length="143" mass="15768">MCYSLYVFEKCHLCSDFHDSIVQSRRCIHYKNTGHCNKSFTWKVVAGTSDQAHAVIMTIIAAALADTAAVAPSEQLIGQEDAIVEAVLFELKLFSLQTTITIQPYQSIFTACYPSHSALSGFTYCSKSRDTVQLDSETALSSQ</sequence>
<comment type="caution">
    <text evidence="1">The sequence shown here is derived from an EMBL/GenBank/DDBJ whole genome shotgun (WGS) entry which is preliminary data.</text>
</comment>